<keyword evidence="5" id="KW-0808">Transferase</keyword>
<reference evidence="18 19" key="1">
    <citation type="submission" date="2019-07" db="EMBL/GenBank/DDBJ databases">
        <title>WGS assembly of Gossypium mustelinum.</title>
        <authorList>
            <person name="Chen Z.J."/>
            <person name="Sreedasyam A."/>
            <person name="Ando A."/>
            <person name="Song Q."/>
            <person name="De L."/>
            <person name="Hulse-Kemp A."/>
            <person name="Ding M."/>
            <person name="Ye W."/>
            <person name="Kirkbride R."/>
            <person name="Jenkins J."/>
            <person name="Plott C."/>
            <person name="Lovell J."/>
            <person name="Lin Y.-M."/>
            <person name="Vaughn R."/>
            <person name="Liu B."/>
            <person name="Li W."/>
            <person name="Simpson S."/>
            <person name="Scheffler B."/>
            <person name="Saski C."/>
            <person name="Grover C."/>
            <person name="Hu G."/>
            <person name="Conover J."/>
            <person name="Carlson J."/>
            <person name="Shu S."/>
            <person name="Boston L."/>
            <person name="Williams M."/>
            <person name="Peterson D."/>
            <person name="Mcgee K."/>
            <person name="Jones D."/>
            <person name="Wendel J."/>
            <person name="Stelly D."/>
            <person name="Grimwood J."/>
            <person name="Schmutz J."/>
        </authorList>
    </citation>
    <scope>NUCLEOTIDE SEQUENCE [LARGE SCALE GENOMIC DNA]</scope>
    <source>
        <strain evidence="18">1408120.09</strain>
    </source>
</reference>
<dbReference type="InterPro" id="IPR011009">
    <property type="entry name" value="Kinase-like_dom_sf"/>
</dbReference>
<feature type="transmembrane region" description="Helical" evidence="16">
    <location>
        <begin position="6"/>
        <end position="30"/>
    </location>
</feature>
<dbReference type="Proteomes" id="UP000323597">
    <property type="component" value="Chromosome D11"/>
</dbReference>
<evidence type="ECO:0000256" key="4">
    <source>
        <dbReference type="ARBA" id="ARBA00022527"/>
    </source>
</evidence>
<dbReference type="Gene3D" id="3.30.200.20">
    <property type="entry name" value="Phosphorylase Kinase, domain 1"/>
    <property type="match status" value="1"/>
</dbReference>
<comment type="catalytic activity">
    <reaction evidence="13">
        <text>L-seryl-[protein] + ATP = O-phospho-L-seryl-[protein] + ADP + H(+)</text>
        <dbReference type="Rhea" id="RHEA:17989"/>
        <dbReference type="Rhea" id="RHEA-COMP:9863"/>
        <dbReference type="Rhea" id="RHEA-COMP:11604"/>
        <dbReference type="ChEBI" id="CHEBI:15378"/>
        <dbReference type="ChEBI" id="CHEBI:29999"/>
        <dbReference type="ChEBI" id="CHEBI:30616"/>
        <dbReference type="ChEBI" id="CHEBI:83421"/>
        <dbReference type="ChEBI" id="CHEBI:456216"/>
        <dbReference type="EC" id="2.7.11.1"/>
    </reaction>
</comment>
<dbReference type="FunFam" id="1.10.510.10:FF:000430">
    <property type="entry name" value="Protein kinase superfamily protein"/>
    <property type="match status" value="1"/>
</dbReference>
<dbReference type="PROSITE" id="PS50011">
    <property type="entry name" value="PROTEIN_KINASE_DOM"/>
    <property type="match status" value="1"/>
</dbReference>
<dbReference type="InterPro" id="IPR047117">
    <property type="entry name" value="PERK1-13-like"/>
</dbReference>
<keyword evidence="3" id="KW-1003">Cell membrane</keyword>
<dbReference type="EC" id="2.7.11.1" evidence="2"/>
<name>A0A5D2SPM3_GOSMU</name>
<dbReference type="EMBL" id="CM017659">
    <property type="protein sequence ID" value="TYI54416.1"/>
    <property type="molecule type" value="Genomic_DNA"/>
</dbReference>
<dbReference type="PANTHER" id="PTHR47982">
    <property type="entry name" value="PROLINE-RICH RECEPTOR-LIKE PROTEIN KINASE PERK4"/>
    <property type="match status" value="1"/>
</dbReference>
<feature type="domain" description="Protein kinase" evidence="17">
    <location>
        <begin position="78"/>
        <end position="359"/>
    </location>
</feature>
<keyword evidence="19" id="KW-1185">Reference proteome</keyword>
<evidence type="ECO:0000256" key="13">
    <source>
        <dbReference type="ARBA" id="ARBA00048679"/>
    </source>
</evidence>
<evidence type="ECO:0000313" key="18">
    <source>
        <dbReference type="EMBL" id="TYI54416.1"/>
    </source>
</evidence>
<keyword evidence="11 16" id="KW-0472">Membrane</keyword>
<evidence type="ECO:0000256" key="7">
    <source>
        <dbReference type="ARBA" id="ARBA00022741"/>
    </source>
</evidence>
<dbReference type="InterPro" id="IPR017441">
    <property type="entry name" value="Protein_kinase_ATP_BS"/>
</dbReference>
<dbReference type="Gene3D" id="1.10.510.10">
    <property type="entry name" value="Transferase(Phosphotransferase) domain 1"/>
    <property type="match status" value="1"/>
</dbReference>
<organism evidence="18 19">
    <name type="scientific">Gossypium mustelinum</name>
    <name type="common">Cotton</name>
    <name type="synonym">Gossypium caicoense</name>
    <dbReference type="NCBI Taxonomy" id="34275"/>
    <lineage>
        <taxon>Eukaryota</taxon>
        <taxon>Viridiplantae</taxon>
        <taxon>Streptophyta</taxon>
        <taxon>Embryophyta</taxon>
        <taxon>Tracheophyta</taxon>
        <taxon>Spermatophyta</taxon>
        <taxon>Magnoliopsida</taxon>
        <taxon>eudicotyledons</taxon>
        <taxon>Gunneridae</taxon>
        <taxon>Pentapetalae</taxon>
        <taxon>rosids</taxon>
        <taxon>malvids</taxon>
        <taxon>Malvales</taxon>
        <taxon>Malvaceae</taxon>
        <taxon>Malvoideae</taxon>
        <taxon>Gossypium</taxon>
    </lineage>
</organism>
<dbReference type="GO" id="GO:0005886">
    <property type="term" value="C:plasma membrane"/>
    <property type="evidence" value="ECO:0007669"/>
    <property type="project" value="UniProtKB-SubCell"/>
</dbReference>
<evidence type="ECO:0000256" key="5">
    <source>
        <dbReference type="ARBA" id="ARBA00022679"/>
    </source>
</evidence>
<evidence type="ECO:0000256" key="11">
    <source>
        <dbReference type="ARBA" id="ARBA00023136"/>
    </source>
</evidence>
<comment type="similarity">
    <text evidence="15">Belongs to the protein kinase superfamily.</text>
</comment>
<accession>A0A5D2SPM3</accession>
<keyword evidence="4 15" id="KW-0723">Serine/threonine-protein kinase</keyword>
<keyword evidence="8" id="KW-0418">Kinase</keyword>
<evidence type="ECO:0000313" key="19">
    <source>
        <dbReference type="Proteomes" id="UP000323597"/>
    </source>
</evidence>
<comment type="catalytic activity">
    <reaction evidence="12">
        <text>L-threonyl-[protein] + ATP = O-phospho-L-threonyl-[protein] + ADP + H(+)</text>
        <dbReference type="Rhea" id="RHEA:46608"/>
        <dbReference type="Rhea" id="RHEA-COMP:11060"/>
        <dbReference type="Rhea" id="RHEA-COMP:11605"/>
        <dbReference type="ChEBI" id="CHEBI:15378"/>
        <dbReference type="ChEBI" id="CHEBI:30013"/>
        <dbReference type="ChEBI" id="CHEBI:30616"/>
        <dbReference type="ChEBI" id="CHEBI:61977"/>
        <dbReference type="ChEBI" id="CHEBI:456216"/>
        <dbReference type="EC" id="2.7.11.1"/>
    </reaction>
</comment>
<evidence type="ECO:0000256" key="12">
    <source>
        <dbReference type="ARBA" id="ARBA00047899"/>
    </source>
</evidence>
<comment type="subcellular location">
    <subcellularLocation>
        <location evidence="1">Cell membrane</location>
        <topology evidence="1">Single-pass membrane protein</topology>
    </subcellularLocation>
</comment>
<dbReference type="InterPro" id="IPR001245">
    <property type="entry name" value="Ser-Thr/Tyr_kinase_cat_dom"/>
</dbReference>
<protein>
    <recommendedName>
        <fullName evidence="2">non-specific serine/threonine protein kinase</fullName>
        <ecNumber evidence="2">2.7.11.1</ecNumber>
    </recommendedName>
</protein>
<evidence type="ECO:0000256" key="14">
    <source>
        <dbReference type="PROSITE-ProRule" id="PRU10141"/>
    </source>
</evidence>
<keyword evidence="10 16" id="KW-1133">Transmembrane helix</keyword>
<keyword evidence="9 14" id="KW-0067">ATP-binding</keyword>
<dbReference type="InterPro" id="IPR000719">
    <property type="entry name" value="Prot_kinase_dom"/>
</dbReference>
<evidence type="ECO:0000256" key="15">
    <source>
        <dbReference type="RuleBase" id="RU000304"/>
    </source>
</evidence>
<evidence type="ECO:0000256" key="10">
    <source>
        <dbReference type="ARBA" id="ARBA00022989"/>
    </source>
</evidence>
<feature type="binding site" evidence="14">
    <location>
        <position position="107"/>
    </location>
    <ligand>
        <name>ATP</name>
        <dbReference type="ChEBI" id="CHEBI:30616"/>
    </ligand>
</feature>
<dbReference type="AlphaFoldDB" id="A0A5D2SPM3"/>
<keyword evidence="6 16" id="KW-0812">Transmembrane</keyword>
<evidence type="ECO:0000256" key="8">
    <source>
        <dbReference type="ARBA" id="ARBA00022777"/>
    </source>
</evidence>
<evidence type="ECO:0000259" key="17">
    <source>
        <dbReference type="PROSITE" id="PS50011"/>
    </source>
</evidence>
<evidence type="ECO:0000256" key="16">
    <source>
        <dbReference type="SAM" id="Phobius"/>
    </source>
</evidence>
<keyword evidence="7 14" id="KW-0547">Nucleotide-binding</keyword>
<dbReference type="GO" id="GO:0004674">
    <property type="term" value="F:protein serine/threonine kinase activity"/>
    <property type="evidence" value="ECO:0007669"/>
    <property type="project" value="UniProtKB-KW"/>
</dbReference>
<evidence type="ECO:0000256" key="2">
    <source>
        <dbReference type="ARBA" id="ARBA00012513"/>
    </source>
</evidence>
<dbReference type="FunFam" id="3.30.200.20:FF:000523">
    <property type="entry name" value="Protein kinase superfamily protein"/>
    <property type="match status" value="1"/>
</dbReference>
<dbReference type="InterPro" id="IPR008271">
    <property type="entry name" value="Ser/Thr_kinase_AS"/>
</dbReference>
<dbReference type="PROSITE" id="PS00107">
    <property type="entry name" value="PROTEIN_KINASE_ATP"/>
    <property type="match status" value="1"/>
</dbReference>
<evidence type="ECO:0000256" key="9">
    <source>
        <dbReference type="ARBA" id="ARBA00022840"/>
    </source>
</evidence>
<evidence type="ECO:0000256" key="6">
    <source>
        <dbReference type="ARBA" id="ARBA00022692"/>
    </source>
</evidence>
<gene>
    <name evidence="18" type="ORF">E1A91_D11G073500v1</name>
</gene>
<dbReference type="PANTHER" id="PTHR47982:SF20">
    <property type="entry name" value="NON-SPECIFIC SERINE_THREONINE PROTEIN KINASE"/>
    <property type="match status" value="1"/>
</dbReference>
<evidence type="ECO:0000256" key="1">
    <source>
        <dbReference type="ARBA" id="ARBA00004162"/>
    </source>
</evidence>
<sequence>MSTNLAAILGGAAGAVALVGIVGLLIWFCLFHKRGVSRTSETGSSDPSVQGRHIGVQLSLREARRFELRELSLATKNFSDRNLIGEGKFGEVYKGLLQDGMLVAIKKRAGAPSQEFIDEACYLSSIQHRNLVTLLGYCQENNQQFLVYEYIPNGSVSIHLYGVGQVSAQKIEFKHRLSIALGAAKDLLFVPFAGLAHLHSLSPRLVHKDFKTANVLVDENFIAKVADAGLRNFLGRIDVAGPSSQVTADEIFLAPEVREFRRFSEKSDVYSFGVFLLELVSGREASELPSSNSTENLVEWVQNSHDYSNISSSIDSRLGSSFTAEGMEEFIRLTVRCLEPSSERRPTMSYVVAELDRILDKEMSLTTVMGEGSPTVTLGSQLFRATK</sequence>
<dbReference type="Pfam" id="PF07714">
    <property type="entry name" value="PK_Tyr_Ser-Thr"/>
    <property type="match status" value="1"/>
</dbReference>
<dbReference type="PROSITE" id="PS00108">
    <property type="entry name" value="PROTEIN_KINASE_ST"/>
    <property type="match status" value="1"/>
</dbReference>
<proteinExistence type="inferred from homology"/>
<dbReference type="GO" id="GO:0005524">
    <property type="term" value="F:ATP binding"/>
    <property type="evidence" value="ECO:0007669"/>
    <property type="project" value="UniProtKB-UniRule"/>
</dbReference>
<evidence type="ECO:0000256" key="3">
    <source>
        <dbReference type="ARBA" id="ARBA00022475"/>
    </source>
</evidence>
<dbReference type="SUPFAM" id="SSF56112">
    <property type="entry name" value="Protein kinase-like (PK-like)"/>
    <property type="match status" value="1"/>
</dbReference>